<evidence type="ECO:0000313" key="1">
    <source>
        <dbReference type="EMBL" id="GAB39067.1"/>
    </source>
</evidence>
<protein>
    <recommendedName>
        <fullName evidence="3">Polyketide cyclase/dehydrase</fullName>
    </recommendedName>
</protein>
<dbReference type="AlphaFoldDB" id="H5U009"/>
<evidence type="ECO:0000313" key="2">
    <source>
        <dbReference type="Proteomes" id="UP000005845"/>
    </source>
</evidence>
<comment type="caution">
    <text evidence="1">The sequence shown here is derived from an EMBL/GenBank/DDBJ whole genome shotgun (WGS) entry which is preliminary data.</text>
</comment>
<dbReference type="eggNOG" id="COG2867">
    <property type="taxonomic scope" value="Bacteria"/>
</dbReference>
<accession>H5U009</accession>
<dbReference type="EMBL" id="BAFC01000058">
    <property type="protein sequence ID" value="GAB39067.1"/>
    <property type="molecule type" value="Genomic_DNA"/>
</dbReference>
<gene>
    <name evidence="1" type="ORF">GOSPT_058_00200</name>
</gene>
<evidence type="ECO:0008006" key="3">
    <source>
        <dbReference type="Google" id="ProtNLM"/>
    </source>
</evidence>
<dbReference type="SUPFAM" id="SSF55961">
    <property type="entry name" value="Bet v1-like"/>
    <property type="match status" value="1"/>
</dbReference>
<dbReference type="Proteomes" id="UP000005845">
    <property type="component" value="Unassembled WGS sequence"/>
</dbReference>
<sequence>MTCEGSIRSRREYVKLRGVTSIQVADETFVAAAPALVAAVVGDRGRWRSWWPDLRMDVAEDRGAAGMRWRVDGPVRGTMEFWCEPVLDGFVLHYFLHAEPAGDPTGVDVAALNHRYRVIGKRVTFEIKDRLESGRAPGDPAISESVAS</sequence>
<reference evidence="1 2" key="1">
    <citation type="submission" date="2012-02" db="EMBL/GenBank/DDBJ databases">
        <title>Whole genome shotgun sequence of Gordonia sputi NBRC 100414.</title>
        <authorList>
            <person name="Yoshida I."/>
            <person name="Hosoyama A."/>
            <person name="Tsuchikane K."/>
            <person name="Katsumata H."/>
            <person name="Yamazaki S."/>
            <person name="Fujita N."/>
        </authorList>
    </citation>
    <scope>NUCLEOTIDE SEQUENCE [LARGE SCALE GENOMIC DNA]</scope>
    <source>
        <strain evidence="1 2">NBRC 100414</strain>
    </source>
</reference>
<organism evidence="1 2">
    <name type="scientific">Gordonia sputi NBRC 100414</name>
    <dbReference type="NCBI Taxonomy" id="1089453"/>
    <lineage>
        <taxon>Bacteria</taxon>
        <taxon>Bacillati</taxon>
        <taxon>Actinomycetota</taxon>
        <taxon>Actinomycetes</taxon>
        <taxon>Mycobacteriales</taxon>
        <taxon>Gordoniaceae</taxon>
        <taxon>Gordonia</taxon>
    </lineage>
</organism>
<proteinExistence type="predicted"/>
<keyword evidence="2" id="KW-1185">Reference proteome</keyword>
<name>H5U009_9ACTN</name>